<dbReference type="Pfam" id="PF00067">
    <property type="entry name" value="p450"/>
    <property type="match status" value="1"/>
</dbReference>
<evidence type="ECO:0000313" key="18">
    <source>
        <dbReference type="RefSeq" id="XP_034251024.1"/>
    </source>
</evidence>
<evidence type="ECO:0000256" key="16">
    <source>
        <dbReference type="SAM" id="SignalP"/>
    </source>
</evidence>
<dbReference type="GO" id="GO:0006082">
    <property type="term" value="P:organic acid metabolic process"/>
    <property type="evidence" value="ECO:0007669"/>
    <property type="project" value="TreeGrafter"/>
</dbReference>
<dbReference type="FunFam" id="1.10.630.10:FF:000238">
    <property type="entry name" value="Cytochrome P450 2A6"/>
    <property type="match status" value="1"/>
</dbReference>
<dbReference type="InterPro" id="IPR017972">
    <property type="entry name" value="Cyt_P450_CS"/>
</dbReference>
<dbReference type="InterPro" id="IPR002401">
    <property type="entry name" value="Cyt_P450_E_grp-I"/>
</dbReference>
<keyword evidence="12 15" id="KW-0503">Monooxygenase</keyword>
<dbReference type="RefSeq" id="XP_034251024.1">
    <property type="nucleotide sequence ID" value="XM_034395133.1"/>
</dbReference>
<evidence type="ECO:0000256" key="9">
    <source>
        <dbReference type="ARBA" id="ARBA00022848"/>
    </source>
</evidence>
<evidence type="ECO:0000256" key="7">
    <source>
        <dbReference type="ARBA" id="ARBA00022723"/>
    </source>
</evidence>
<comment type="subcellular location">
    <subcellularLocation>
        <location evidence="4">Endoplasmic reticulum membrane</location>
        <topology evidence="4">Peripheral membrane protein</topology>
    </subcellularLocation>
    <subcellularLocation>
        <location evidence="3">Microsome membrane</location>
        <topology evidence="3">Peripheral membrane protein</topology>
    </subcellularLocation>
</comment>
<protein>
    <submittedName>
        <fullName evidence="18">Probable cytochrome P450 304a1</fullName>
    </submittedName>
</protein>
<keyword evidence="11 14" id="KW-0408">Iron</keyword>
<feature type="signal peptide" evidence="16">
    <location>
        <begin position="1"/>
        <end position="23"/>
    </location>
</feature>
<evidence type="ECO:0000256" key="1">
    <source>
        <dbReference type="ARBA" id="ARBA00001971"/>
    </source>
</evidence>
<evidence type="ECO:0000313" key="17">
    <source>
        <dbReference type="Proteomes" id="UP000515158"/>
    </source>
</evidence>
<dbReference type="Gene3D" id="1.10.630.10">
    <property type="entry name" value="Cytochrome P450"/>
    <property type="match status" value="1"/>
</dbReference>
<dbReference type="InParanoid" id="A0A6P9A148"/>
<dbReference type="PROSITE" id="PS00086">
    <property type="entry name" value="CYTOCHROME_P450"/>
    <property type="match status" value="1"/>
</dbReference>
<feature type="chain" id="PRO_5027937471" evidence="16">
    <location>
        <begin position="24"/>
        <end position="508"/>
    </location>
</feature>
<comment type="similarity">
    <text evidence="5 15">Belongs to the cytochrome P450 family.</text>
</comment>
<keyword evidence="13" id="KW-0472">Membrane</keyword>
<dbReference type="InterPro" id="IPR036396">
    <property type="entry name" value="Cyt_P450_sf"/>
</dbReference>
<dbReference type="PRINTS" id="PR00463">
    <property type="entry name" value="EP450I"/>
</dbReference>
<evidence type="ECO:0000256" key="6">
    <source>
        <dbReference type="ARBA" id="ARBA00022617"/>
    </source>
</evidence>
<evidence type="ECO:0000256" key="4">
    <source>
        <dbReference type="ARBA" id="ARBA00004406"/>
    </source>
</evidence>
<dbReference type="OrthoDB" id="1103324at2759"/>
<evidence type="ECO:0000256" key="11">
    <source>
        <dbReference type="ARBA" id="ARBA00023004"/>
    </source>
</evidence>
<keyword evidence="7 14" id="KW-0479">Metal-binding</keyword>
<dbReference type="PRINTS" id="PR00385">
    <property type="entry name" value="P450"/>
</dbReference>
<dbReference type="PANTHER" id="PTHR24300">
    <property type="entry name" value="CYTOCHROME P450 508A4-RELATED"/>
    <property type="match status" value="1"/>
</dbReference>
<dbReference type="GeneID" id="117651275"/>
<evidence type="ECO:0000256" key="12">
    <source>
        <dbReference type="ARBA" id="ARBA00023033"/>
    </source>
</evidence>
<keyword evidence="16" id="KW-0732">Signal</keyword>
<dbReference type="KEGG" id="tpal:117651275"/>
<gene>
    <name evidence="18" type="primary">LOC117651275</name>
</gene>
<evidence type="ECO:0000256" key="14">
    <source>
        <dbReference type="PIRSR" id="PIRSR602401-1"/>
    </source>
</evidence>
<dbReference type="PANTHER" id="PTHR24300:SF376">
    <property type="entry name" value="CYTOCHROME P450 15A1"/>
    <property type="match status" value="1"/>
</dbReference>
<feature type="binding site" description="axial binding residue" evidence="14">
    <location>
        <position position="450"/>
    </location>
    <ligand>
        <name>heme</name>
        <dbReference type="ChEBI" id="CHEBI:30413"/>
    </ligand>
    <ligandPart>
        <name>Fe</name>
        <dbReference type="ChEBI" id="CHEBI:18248"/>
    </ligandPart>
</feature>
<name>A0A6P9A148_THRPL</name>
<dbReference type="InterPro" id="IPR001128">
    <property type="entry name" value="Cyt_P450"/>
</dbReference>
<evidence type="ECO:0000256" key="2">
    <source>
        <dbReference type="ARBA" id="ARBA00003690"/>
    </source>
</evidence>
<dbReference type="GO" id="GO:0016712">
    <property type="term" value="F:oxidoreductase activity, acting on paired donors, with incorporation or reduction of molecular oxygen, reduced flavin or flavoprotein as one donor, and incorporation of one atom of oxygen"/>
    <property type="evidence" value="ECO:0007669"/>
    <property type="project" value="TreeGrafter"/>
</dbReference>
<proteinExistence type="inferred from homology"/>
<dbReference type="Proteomes" id="UP000515158">
    <property type="component" value="Unplaced"/>
</dbReference>
<accession>A0A6P9A148</accession>
<keyword evidence="17" id="KW-1185">Reference proteome</keyword>
<dbReference type="GO" id="GO:0005506">
    <property type="term" value="F:iron ion binding"/>
    <property type="evidence" value="ECO:0007669"/>
    <property type="project" value="InterPro"/>
</dbReference>
<evidence type="ECO:0000256" key="13">
    <source>
        <dbReference type="ARBA" id="ARBA00023136"/>
    </source>
</evidence>
<organism evidence="18">
    <name type="scientific">Thrips palmi</name>
    <name type="common">Melon thrips</name>
    <dbReference type="NCBI Taxonomy" id="161013"/>
    <lineage>
        <taxon>Eukaryota</taxon>
        <taxon>Metazoa</taxon>
        <taxon>Ecdysozoa</taxon>
        <taxon>Arthropoda</taxon>
        <taxon>Hexapoda</taxon>
        <taxon>Insecta</taxon>
        <taxon>Pterygota</taxon>
        <taxon>Neoptera</taxon>
        <taxon>Paraneoptera</taxon>
        <taxon>Thysanoptera</taxon>
        <taxon>Terebrantia</taxon>
        <taxon>Thripoidea</taxon>
        <taxon>Thripidae</taxon>
        <taxon>Thrips</taxon>
    </lineage>
</organism>
<keyword evidence="9" id="KW-0492">Microsome</keyword>
<evidence type="ECO:0000256" key="3">
    <source>
        <dbReference type="ARBA" id="ARBA00004174"/>
    </source>
</evidence>
<keyword evidence="10 15" id="KW-0560">Oxidoreductase</keyword>
<dbReference type="SUPFAM" id="SSF48264">
    <property type="entry name" value="Cytochrome P450"/>
    <property type="match status" value="1"/>
</dbReference>
<evidence type="ECO:0000256" key="8">
    <source>
        <dbReference type="ARBA" id="ARBA00022824"/>
    </source>
</evidence>
<dbReference type="InterPro" id="IPR050182">
    <property type="entry name" value="Cytochrome_P450_fam2"/>
</dbReference>
<comment type="cofactor">
    <cofactor evidence="1 14">
        <name>heme</name>
        <dbReference type="ChEBI" id="CHEBI:30413"/>
    </cofactor>
</comment>
<evidence type="ECO:0000256" key="5">
    <source>
        <dbReference type="ARBA" id="ARBA00010617"/>
    </source>
</evidence>
<dbReference type="GO" id="GO:0020037">
    <property type="term" value="F:heme binding"/>
    <property type="evidence" value="ECO:0007669"/>
    <property type="project" value="InterPro"/>
</dbReference>
<evidence type="ECO:0000256" key="15">
    <source>
        <dbReference type="RuleBase" id="RU000461"/>
    </source>
</evidence>
<dbReference type="GO" id="GO:0008395">
    <property type="term" value="F:steroid hydroxylase activity"/>
    <property type="evidence" value="ECO:0007669"/>
    <property type="project" value="TreeGrafter"/>
</dbReference>
<reference evidence="18" key="1">
    <citation type="submission" date="2025-08" db="UniProtKB">
        <authorList>
            <consortium name="RefSeq"/>
        </authorList>
    </citation>
    <scope>IDENTIFICATION</scope>
    <source>
        <tissue evidence="18">Total insect</tissue>
    </source>
</reference>
<dbReference type="GO" id="GO:0006805">
    <property type="term" value="P:xenobiotic metabolic process"/>
    <property type="evidence" value="ECO:0007669"/>
    <property type="project" value="TreeGrafter"/>
</dbReference>
<keyword evidence="6 14" id="KW-0349">Heme</keyword>
<dbReference type="AlphaFoldDB" id="A0A6P9A148"/>
<keyword evidence="8" id="KW-0256">Endoplasmic reticulum</keyword>
<comment type="function">
    <text evidence="2">May be involved in the metabolism of insect hormones and in the breakdown of synthetic insecticides.</text>
</comment>
<evidence type="ECO:0000256" key="10">
    <source>
        <dbReference type="ARBA" id="ARBA00023002"/>
    </source>
</evidence>
<dbReference type="GO" id="GO:0005789">
    <property type="term" value="C:endoplasmic reticulum membrane"/>
    <property type="evidence" value="ECO:0007669"/>
    <property type="project" value="UniProtKB-SubCell"/>
</dbReference>
<sequence>MSPILLAVFFIALVACLLRHAFNRPPNYPPGPPRLPLWGNLWQVMLRDYRSPHKALLALSKDYCSALISVYVGAFPVVVANDHETVHAMLSHPAFQGRPDCFTARIRSFNRLHGIFFTDGDYWAQQRRFSLRHLRDYGFGRRFDKLEAMVLEEVQGIVNILKGSVSPYDKDVARDGRVLLPELFAAHSTNTVLAVLTGTRLPPEQYPLARDLSRLIKGFQRAGNASGGALDATPWLRFLTPSGFGFKDYKTGNDALLDFMSRQISEHKGSFDGEAIRGFCDKYLLEMQGRAGENSSFTELQLLLTLMDYFFPASTAIPSALAFAVLNSIAHPDKADRAHQEIKEVVGLDRLPDLNDRVNLPYTEAFLRETLRMTGTPLTLMHRATEDSYFRGFYVPKDTLLVPNMWAAHHDPTVYEKPFEFMPERFLQHHSGQLKRKDTSVPFGLGKRLCAGETFARQNSFLFLAALLQGFRFTMPDGAAVPETEEDAVFGFIMTPPDDLWVQVAERV</sequence>